<name>A0A1H7E9W6_9BURK</name>
<sequence>MVSVLRIRIIGMDGTATLATLYQFFQGNDMGDLKTFNHFHDWYIDTFHVSKERETLTLGLYLQDRRASVSFVGMNRCVLENLGLQNIVYGIEVLEPGTPRYEKAQRILARAERWTDNKPSQVAQIFSTCGADLIVEFDSLEIESSTIEL</sequence>
<organism evidence="1 2">
    <name type="scientific">Paraburkholderia diazotrophica</name>
    <dbReference type="NCBI Taxonomy" id="667676"/>
    <lineage>
        <taxon>Bacteria</taxon>
        <taxon>Pseudomonadati</taxon>
        <taxon>Pseudomonadota</taxon>
        <taxon>Betaproteobacteria</taxon>
        <taxon>Burkholderiales</taxon>
        <taxon>Burkholderiaceae</taxon>
        <taxon>Paraburkholderia</taxon>
    </lineage>
</organism>
<dbReference type="Proteomes" id="UP000198866">
    <property type="component" value="Unassembled WGS sequence"/>
</dbReference>
<dbReference type="AlphaFoldDB" id="A0A1H7E9W6"/>
<gene>
    <name evidence="1" type="ORF">SAMN05192539_10486</name>
</gene>
<protein>
    <submittedName>
        <fullName evidence="1">Uncharacterized protein</fullName>
    </submittedName>
</protein>
<evidence type="ECO:0000313" key="2">
    <source>
        <dbReference type="Proteomes" id="UP000198866"/>
    </source>
</evidence>
<reference evidence="2" key="1">
    <citation type="submission" date="2016-10" db="EMBL/GenBank/DDBJ databases">
        <authorList>
            <person name="Varghese N."/>
            <person name="Submissions S."/>
        </authorList>
    </citation>
    <scope>NUCLEOTIDE SEQUENCE [LARGE SCALE GENOMIC DNA]</scope>
    <source>
        <strain evidence="2">LMG 26031</strain>
    </source>
</reference>
<keyword evidence="2" id="KW-1185">Reference proteome</keyword>
<accession>A0A1H7E9W6</accession>
<dbReference type="EMBL" id="FNYE01000048">
    <property type="protein sequence ID" value="SEK10434.1"/>
    <property type="molecule type" value="Genomic_DNA"/>
</dbReference>
<proteinExistence type="predicted"/>
<evidence type="ECO:0000313" key="1">
    <source>
        <dbReference type="EMBL" id="SEK10434.1"/>
    </source>
</evidence>